<reference evidence="6 8" key="1">
    <citation type="journal article" date="2020" name="Microorganisms">
        <title>Reliable Identification of Environmental Pseudomonas Isolates Using the rpoD Gene.</title>
        <authorList>
            <consortium name="The Broad Institute Genome Sequencing Platform"/>
            <person name="Girard L."/>
            <person name="Lood C."/>
            <person name="Rokni-Zadeh H."/>
            <person name="van Noort V."/>
            <person name="Lavigne R."/>
            <person name="De Mot R."/>
        </authorList>
    </citation>
    <scope>NUCLEOTIDE SEQUENCE</scope>
    <source>
        <strain evidence="6 8">RW4S2</strain>
    </source>
</reference>
<dbReference type="PANTHER" id="PTHR30419">
    <property type="entry name" value="HTH-TYPE TRANSCRIPTIONAL REGULATOR YBHD"/>
    <property type="match status" value="1"/>
</dbReference>
<dbReference type="EMBL" id="JABWRP020000013">
    <property type="protein sequence ID" value="MBV4542807.1"/>
    <property type="molecule type" value="Genomic_DNA"/>
</dbReference>
<comment type="caution">
    <text evidence="6">The sequence shown here is derived from an EMBL/GenBank/DDBJ whole genome shotgun (WGS) entry which is preliminary data.</text>
</comment>
<keyword evidence="3" id="KW-0238">DNA-binding</keyword>
<evidence type="ECO:0000256" key="1">
    <source>
        <dbReference type="ARBA" id="ARBA00009437"/>
    </source>
</evidence>
<evidence type="ECO:0000313" key="7">
    <source>
        <dbReference type="EMBL" id="MBV4542807.1"/>
    </source>
</evidence>
<organism evidence="6">
    <name type="scientific">Pseudomonas vlassakiae</name>
    <dbReference type="NCBI Taxonomy" id="485888"/>
    <lineage>
        <taxon>Bacteria</taxon>
        <taxon>Pseudomonadati</taxon>
        <taxon>Pseudomonadota</taxon>
        <taxon>Gammaproteobacteria</taxon>
        <taxon>Pseudomonadales</taxon>
        <taxon>Pseudomonadaceae</taxon>
        <taxon>Pseudomonas</taxon>
    </lineage>
</organism>
<evidence type="ECO:0000256" key="4">
    <source>
        <dbReference type="ARBA" id="ARBA00023163"/>
    </source>
</evidence>
<dbReference type="SUPFAM" id="SSF53850">
    <property type="entry name" value="Periplasmic binding protein-like II"/>
    <property type="match status" value="1"/>
</dbReference>
<dbReference type="SUPFAM" id="SSF46785">
    <property type="entry name" value="Winged helix' DNA-binding domain"/>
    <property type="match status" value="1"/>
</dbReference>
<evidence type="ECO:0000259" key="5">
    <source>
        <dbReference type="PROSITE" id="PS50931"/>
    </source>
</evidence>
<reference evidence="7" key="3">
    <citation type="submission" date="2021-06" db="EMBL/GenBank/DDBJ databases">
        <title>Updating the genus Pseudomonas: Description of 43 new species and partition of the Pseudomonas putida group.</title>
        <authorList>
            <person name="Girard L."/>
            <person name="Lood C."/>
            <person name="Vandamme P."/>
            <person name="Rokni-Zadeh H."/>
            <person name="Van Noort V."/>
            <person name="Hofte M."/>
            <person name="Lavigne R."/>
            <person name="De Mot R."/>
        </authorList>
    </citation>
    <scope>NUCLEOTIDE SEQUENCE</scope>
    <source>
        <strain evidence="7">RW4S2</strain>
    </source>
</reference>
<dbReference type="Proteomes" id="UP000628137">
    <property type="component" value="Unassembled WGS sequence"/>
</dbReference>
<dbReference type="InterPro" id="IPR000847">
    <property type="entry name" value="LysR_HTH_N"/>
</dbReference>
<dbReference type="InterPro" id="IPR036390">
    <property type="entry name" value="WH_DNA-bd_sf"/>
</dbReference>
<dbReference type="Pfam" id="PF00126">
    <property type="entry name" value="HTH_1"/>
    <property type="match status" value="1"/>
</dbReference>
<sequence length="342" mass="38061">MERVRCIIKGISDVPKMMKLEKHIEISALRIFSVLAESQTLTHAAERLAITQSAVSQALKQIEVQVGAELVVRRSRPILLTPVGQILKEYADRILNDSKRMLSALASASNNGTTHLSIGMIDSFGEAAGHILLEHLKPTASHLALRIGLISPLSKALLEHDLDILITSDPMVDYPELERHPVFRDPVVMLVPESIPSSVAHDVKKLAEQYPFVRYNRQARLGILTDIVARRLNIELNAPYELDSTQTLFRFVQAGSGWAFTTALCLLQHPSLLQGIRVMPLNNGANARYITLLARHREMRELPSQVATLCRDICDSHLLPRMKLLAPCVEGQAYSITEMPPI</sequence>
<dbReference type="GO" id="GO:0003677">
    <property type="term" value="F:DNA binding"/>
    <property type="evidence" value="ECO:0007669"/>
    <property type="project" value="UniProtKB-KW"/>
</dbReference>
<evidence type="ECO:0000256" key="3">
    <source>
        <dbReference type="ARBA" id="ARBA00023125"/>
    </source>
</evidence>
<evidence type="ECO:0000313" key="6">
    <source>
        <dbReference type="EMBL" id="MBC3472628.1"/>
    </source>
</evidence>
<dbReference type="Pfam" id="PF03466">
    <property type="entry name" value="LysR_substrate"/>
    <property type="match status" value="1"/>
</dbReference>
<keyword evidence="4" id="KW-0804">Transcription</keyword>
<accession>A0A923GM90</accession>
<comment type="similarity">
    <text evidence="1">Belongs to the LysR transcriptional regulatory family.</text>
</comment>
<dbReference type="InterPro" id="IPR005119">
    <property type="entry name" value="LysR_subst-bd"/>
</dbReference>
<gene>
    <name evidence="7" type="ORF">HU738_017305</name>
    <name evidence="6" type="ORF">HU738_18895</name>
</gene>
<evidence type="ECO:0000256" key="2">
    <source>
        <dbReference type="ARBA" id="ARBA00023015"/>
    </source>
</evidence>
<dbReference type="PROSITE" id="PS50931">
    <property type="entry name" value="HTH_LYSR"/>
    <property type="match status" value="1"/>
</dbReference>
<dbReference type="InterPro" id="IPR036388">
    <property type="entry name" value="WH-like_DNA-bd_sf"/>
</dbReference>
<dbReference type="RefSeq" id="WP_186603638.1">
    <property type="nucleotide sequence ID" value="NZ_JABWRP020000013.1"/>
</dbReference>
<protein>
    <submittedName>
        <fullName evidence="6">LysR family transcriptional regulator</fullName>
    </submittedName>
</protein>
<keyword evidence="2" id="KW-0805">Transcription regulation</keyword>
<dbReference type="EMBL" id="JABWRP010000017">
    <property type="protein sequence ID" value="MBC3472628.1"/>
    <property type="molecule type" value="Genomic_DNA"/>
</dbReference>
<dbReference type="InterPro" id="IPR050950">
    <property type="entry name" value="HTH-type_LysR_regulators"/>
</dbReference>
<proteinExistence type="inferred from homology"/>
<name>A0A923GM90_9PSED</name>
<dbReference type="AlphaFoldDB" id="A0A923GM90"/>
<dbReference type="Gene3D" id="1.10.10.10">
    <property type="entry name" value="Winged helix-like DNA-binding domain superfamily/Winged helix DNA-binding domain"/>
    <property type="match status" value="1"/>
</dbReference>
<feature type="domain" description="HTH lysR-type" evidence="5">
    <location>
        <begin position="24"/>
        <end position="81"/>
    </location>
</feature>
<dbReference type="Gene3D" id="3.40.190.290">
    <property type="match status" value="1"/>
</dbReference>
<dbReference type="GO" id="GO:0003700">
    <property type="term" value="F:DNA-binding transcription factor activity"/>
    <property type="evidence" value="ECO:0007669"/>
    <property type="project" value="InterPro"/>
</dbReference>
<keyword evidence="8" id="KW-1185">Reference proteome</keyword>
<reference evidence="6" key="2">
    <citation type="submission" date="2020-07" db="EMBL/GenBank/DDBJ databases">
        <authorList>
            <person name="Lood C."/>
            <person name="Girard L."/>
        </authorList>
    </citation>
    <scope>NUCLEOTIDE SEQUENCE</scope>
    <source>
        <strain evidence="6">RW4S2</strain>
    </source>
</reference>
<dbReference type="PRINTS" id="PR00039">
    <property type="entry name" value="HTHLYSR"/>
</dbReference>
<evidence type="ECO:0000313" key="8">
    <source>
        <dbReference type="Proteomes" id="UP000628137"/>
    </source>
</evidence>
<dbReference type="GO" id="GO:0005829">
    <property type="term" value="C:cytosol"/>
    <property type="evidence" value="ECO:0007669"/>
    <property type="project" value="TreeGrafter"/>
</dbReference>